<dbReference type="Proteomes" id="UP000001727">
    <property type="component" value="Chromosome"/>
</dbReference>
<dbReference type="RefSeq" id="WP_012360515.1">
    <property type="nucleotide sequence ID" value="NC_010545.1"/>
</dbReference>
<accession>B1VHI6</accession>
<protein>
    <submittedName>
        <fullName evidence="1">Uncharacterized protein</fullName>
    </submittedName>
</protein>
<name>B1VHI6_CORU7</name>
<organism evidence="1 2">
    <name type="scientific">Corynebacterium urealyticum (strain ATCC 43042 / DSM 7109)</name>
    <dbReference type="NCBI Taxonomy" id="504474"/>
    <lineage>
        <taxon>Bacteria</taxon>
        <taxon>Bacillati</taxon>
        <taxon>Actinomycetota</taxon>
        <taxon>Actinomycetes</taxon>
        <taxon>Mycobacteriales</taxon>
        <taxon>Corynebacteriaceae</taxon>
        <taxon>Corynebacterium</taxon>
    </lineage>
</organism>
<proteinExistence type="predicted"/>
<sequence length="274" mass="30652">MDQALTRYIPDHWGPTLASLCEGTAGTLQAIARCSPSESKEMRALAHEIFDTDIYFVPALTEEINQALANHTASLVRGLGHLINRVGLRAARTPLVIAALETSSLLQRINQFSYVDRCYWATRVITDKMTSPRLLREFSELEGFLEAIQTAYETKVSDSREPFPDDATLVSEMMGHLIGGDSFYKEECEYAEQHALAAHHDATVKNQYPATAEFHQFLGTIHALRCAESAAHFLAWRRDGTESEGFLEALSEISSRRERIASEYNEQLKIALGD</sequence>
<dbReference type="GeneID" id="60604046"/>
<dbReference type="EMBL" id="AM942444">
    <property type="protein sequence ID" value="CAQ05227.1"/>
    <property type="molecule type" value="Genomic_DNA"/>
</dbReference>
<evidence type="ECO:0000313" key="1">
    <source>
        <dbReference type="EMBL" id="CAQ05227.1"/>
    </source>
</evidence>
<gene>
    <name evidence="1" type="ordered locus">cu1267</name>
</gene>
<dbReference type="AlphaFoldDB" id="B1VHI6"/>
<keyword evidence="2" id="KW-1185">Reference proteome</keyword>
<dbReference type="HOGENOM" id="CLU_1014582_0_0_11"/>
<reference evidence="1 2" key="1">
    <citation type="journal article" date="2008" name="J. Biotechnol.">
        <title>The lifestyle of Corynebacterium urealyticum derived from its complete genome sequence established by pyrosequencing.</title>
        <authorList>
            <person name="Tauch A."/>
            <person name="Trost E."/>
            <person name="Tilker A."/>
            <person name="Ludewig U."/>
            <person name="Schneiker S."/>
            <person name="Goesmann A."/>
            <person name="Arnold W."/>
            <person name="Bekel T."/>
            <person name="Brinkrolf K."/>
            <person name="Brune I."/>
            <person name="Goetker S."/>
            <person name="Kalinowski J."/>
            <person name="Kamp P.-B."/>
            <person name="Lobo F.P."/>
            <person name="Viehoever P."/>
            <person name="Weisshaar B."/>
            <person name="Soriano F."/>
            <person name="Droege M."/>
            <person name="Puehler A."/>
        </authorList>
    </citation>
    <scope>NUCLEOTIDE SEQUENCE [LARGE SCALE GENOMIC DNA]</scope>
    <source>
        <strain evidence="2">ATCC 43042 / DSM 7109</strain>
    </source>
</reference>
<dbReference type="KEGG" id="cur:cu1267"/>
<evidence type="ECO:0000313" key="2">
    <source>
        <dbReference type="Proteomes" id="UP000001727"/>
    </source>
</evidence>